<organism evidence="2 3">
    <name type="scientific">Elysia crispata</name>
    <name type="common">lettuce slug</name>
    <dbReference type="NCBI Taxonomy" id="231223"/>
    <lineage>
        <taxon>Eukaryota</taxon>
        <taxon>Metazoa</taxon>
        <taxon>Spiralia</taxon>
        <taxon>Lophotrochozoa</taxon>
        <taxon>Mollusca</taxon>
        <taxon>Gastropoda</taxon>
        <taxon>Heterobranchia</taxon>
        <taxon>Euthyneura</taxon>
        <taxon>Panpulmonata</taxon>
        <taxon>Sacoglossa</taxon>
        <taxon>Placobranchoidea</taxon>
        <taxon>Plakobranchidae</taxon>
        <taxon>Elysia</taxon>
    </lineage>
</organism>
<feature type="region of interest" description="Disordered" evidence="1">
    <location>
        <begin position="72"/>
        <end position="103"/>
    </location>
</feature>
<keyword evidence="3" id="KW-1185">Reference proteome</keyword>
<dbReference type="EMBL" id="JAWDGP010006239">
    <property type="protein sequence ID" value="KAK3744996.1"/>
    <property type="molecule type" value="Genomic_DNA"/>
</dbReference>
<feature type="compositionally biased region" description="Basic residues" evidence="1">
    <location>
        <begin position="90"/>
        <end position="100"/>
    </location>
</feature>
<evidence type="ECO:0000313" key="2">
    <source>
        <dbReference type="EMBL" id="KAK3744996.1"/>
    </source>
</evidence>
<accession>A0AAE0YH38</accession>
<evidence type="ECO:0000256" key="1">
    <source>
        <dbReference type="SAM" id="MobiDB-lite"/>
    </source>
</evidence>
<sequence length="220" mass="24344">MPENKQKNRNSSSYKILRNWLYHDIPDIPAMLIRSVMLVISGSACLVYSGSCRVRPHTLLISGDVSLTSDDSSSQPVMVAEDPAYTSRASRSRAHQRTRPKKDIIERSEPVKASKGHLKKKKIEIKNSTVEAIGKISILYSTLVVTAKPRKRCLAQAWNQAASVPDTQCSPLKNKWSVMSGGHQEPCPGCIHRIAVYRLAERTVEWLAGRPVGVSGAKVK</sequence>
<comment type="caution">
    <text evidence="2">The sequence shown here is derived from an EMBL/GenBank/DDBJ whole genome shotgun (WGS) entry which is preliminary data.</text>
</comment>
<name>A0AAE0YH38_9GAST</name>
<evidence type="ECO:0000313" key="3">
    <source>
        <dbReference type="Proteomes" id="UP001283361"/>
    </source>
</evidence>
<proteinExistence type="predicted"/>
<gene>
    <name evidence="2" type="ORF">RRG08_037612</name>
</gene>
<reference evidence="2" key="1">
    <citation type="journal article" date="2023" name="G3 (Bethesda)">
        <title>A reference genome for the long-term kleptoplast-retaining sea slug Elysia crispata morphotype clarki.</title>
        <authorList>
            <person name="Eastman K.E."/>
            <person name="Pendleton A.L."/>
            <person name="Shaikh M.A."/>
            <person name="Suttiyut T."/>
            <person name="Ogas R."/>
            <person name="Tomko P."/>
            <person name="Gavelis G."/>
            <person name="Widhalm J.R."/>
            <person name="Wisecaver J.H."/>
        </authorList>
    </citation>
    <scope>NUCLEOTIDE SEQUENCE</scope>
    <source>
        <strain evidence="2">ECLA1</strain>
    </source>
</reference>
<dbReference type="Proteomes" id="UP001283361">
    <property type="component" value="Unassembled WGS sequence"/>
</dbReference>
<dbReference type="AlphaFoldDB" id="A0AAE0YH38"/>
<protein>
    <submittedName>
        <fullName evidence="2">Uncharacterized protein</fullName>
    </submittedName>
</protein>